<dbReference type="InterPro" id="IPR050266">
    <property type="entry name" value="AB_hydrolase_sf"/>
</dbReference>
<name>A0A6S7BF53_9BURK</name>
<dbReference type="Proteomes" id="UP000494115">
    <property type="component" value="Unassembled WGS sequence"/>
</dbReference>
<dbReference type="PRINTS" id="PR00412">
    <property type="entry name" value="EPOXHYDRLASE"/>
</dbReference>
<dbReference type="PANTHER" id="PTHR43798:SF5">
    <property type="entry name" value="MONOACYLGLYCEROL LIPASE ABHD6"/>
    <property type="match status" value="1"/>
</dbReference>
<dbReference type="InterPro" id="IPR000639">
    <property type="entry name" value="Epox_hydrolase-like"/>
</dbReference>
<evidence type="ECO:0000313" key="2">
    <source>
        <dbReference type="EMBL" id="CAB3798381.1"/>
    </source>
</evidence>
<keyword evidence="2" id="KW-0378">Hydrolase</keyword>
<dbReference type="InterPro" id="IPR029058">
    <property type="entry name" value="AB_hydrolase_fold"/>
</dbReference>
<evidence type="ECO:0000313" key="3">
    <source>
        <dbReference type="Proteomes" id="UP000494115"/>
    </source>
</evidence>
<dbReference type="SUPFAM" id="SSF53474">
    <property type="entry name" value="alpha/beta-Hydrolases"/>
    <property type="match status" value="1"/>
</dbReference>
<dbReference type="RefSeq" id="WP_217478489.1">
    <property type="nucleotide sequence ID" value="NZ_CADIKM010000029.1"/>
</dbReference>
<dbReference type="AlphaFoldDB" id="A0A6S7BF53"/>
<dbReference type="GO" id="GO:0047570">
    <property type="term" value="F:3-oxoadipate enol-lactonase activity"/>
    <property type="evidence" value="ECO:0007669"/>
    <property type="project" value="UniProtKB-EC"/>
</dbReference>
<proteinExistence type="predicted"/>
<dbReference type="GO" id="GO:0046464">
    <property type="term" value="P:acylglycerol catabolic process"/>
    <property type="evidence" value="ECO:0007669"/>
    <property type="project" value="TreeGrafter"/>
</dbReference>
<sequence length="261" mass="27076">MLINGMEVEKTGSGPALVLVHGLGGTGNFWFPQLAALSATFTVYRPDMRGSGRSPLNGGSSGANGSGTLTVDQIVADLIGLLDHEKIDRAAFAGHSFGSLVVQHLAAKHPDRVTQVALVGPVRAPADANRQGPRDRAAKVRAEGMIAVADAIVGAALSPATRANKPIAVSFVRELLLRQDPAGYAATCEALANAVEVDYAAITAPTLLLTGKDDGVGSPATAQALRDLIADARLTVLDDCGHWTAIEQPERVGEALTDFLK</sequence>
<feature type="domain" description="AB hydrolase-1" evidence="1">
    <location>
        <begin position="15"/>
        <end position="248"/>
    </location>
</feature>
<organism evidence="2 3">
    <name type="scientific">Pararobbsia alpina</name>
    <dbReference type="NCBI Taxonomy" id="621374"/>
    <lineage>
        <taxon>Bacteria</taxon>
        <taxon>Pseudomonadati</taxon>
        <taxon>Pseudomonadota</taxon>
        <taxon>Betaproteobacteria</taxon>
        <taxon>Burkholderiales</taxon>
        <taxon>Burkholderiaceae</taxon>
        <taxon>Pararobbsia</taxon>
    </lineage>
</organism>
<dbReference type="Gene3D" id="3.40.50.1820">
    <property type="entry name" value="alpha/beta hydrolase"/>
    <property type="match status" value="1"/>
</dbReference>
<protein>
    <submittedName>
        <fullName evidence="2">3-oxoadipate enol-lactonase 2</fullName>
        <ecNumber evidence="2">3.1.1.24</ecNumber>
    </submittedName>
</protein>
<dbReference type="PRINTS" id="PR00111">
    <property type="entry name" value="ABHYDROLASE"/>
</dbReference>
<dbReference type="EC" id="3.1.1.24" evidence="2"/>
<dbReference type="Pfam" id="PF00561">
    <property type="entry name" value="Abhydrolase_1"/>
    <property type="match status" value="1"/>
</dbReference>
<dbReference type="GO" id="GO:0047372">
    <property type="term" value="F:monoacylglycerol lipase activity"/>
    <property type="evidence" value="ECO:0007669"/>
    <property type="project" value="TreeGrafter"/>
</dbReference>
<accession>A0A6S7BF53</accession>
<reference evidence="2 3" key="1">
    <citation type="submission" date="2020-04" db="EMBL/GenBank/DDBJ databases">
        <authorList>
            <person name="De Canck E."/>
        </authorList>
    </citation>
    <scope>NUCLEOTIDE SEQUENCE [LARGE SCALE GENOMIC DNA]</scope>
    <source>
        <strain evidence="2 3">LMG 28138</strain>
    </source>
</reference>
<evidence type="ECO:0000259" key="1">
    <source>
        <dbReference type="Pfam" id="PF00561"/>
    </source>
</evidence>
<dbReference type="EMBL" id="CADIKM010000029">
    <property type="protein sequence ID" value="CAB3798381.1"/>
    <property type="molecule type" value="Genomic_DNA"/>
</dbReference>
<keyword evidence="3" id="KW-1185">Reference proteome</keyword>
<gene>
    <name evidence="2" type="primary">catD_2</name>
    <name evidence="2" type="ORF">LMG28138_04430</name>
</gene>
<dbReference type="PANTHER" id="PTHR43798">
    <property type="entry name" value="MONOACYLGLYCEROL LIPASE"/>
    <property type="match status" value="1"/>
</dbReference>
<dbReference type="InterPro" id="IPR000073">
    <property type="entry name" value="AB_hydrolase_1"/>
</dbReference>
<dbReference type="GO" id="GO:0016020">
    <property type="term" value="C:membrane"/>
    <property type="evidence" value="ECO:0007669"/>
    <property type="project" value="TreeGrafter"/>
</dbReference>